<feature type="transmembrane region" description="Helical" evidence="1">
    <location>
        <begin position="29"/>
        <end position="52"/>
    </location>
</feature>
<evidence type="ECO:0000313" key="3">
    <source>
        <dbReference type="Proteomes" id="UP000034154"/>
    </source>
</evidence>
<accession>A0A0G1M7P7</accession>
<proteinExistence type="predicted"/>
<name>A0A0G1M7P7_9BACT</name>
<dbReference type="AlphaFoldDB" id="A0A0G1M7P7"/>
<evidence type="ECO:0000313" key="2">
    <source>
        <dbReference type="EMBL" id="KKT67944.1"/>
    </source>
</evidence>
<comment type="caution">
    <text evidence="2">The sequence shown here is derived from an EMBL/GenBank/DDBJ whole genome shotgun (WGS) entry which is preliminary data.</text>
</comment>
<reference evidence="2 3" key="1">
    <citation type="journal article" date="2015" name="Nature">
        <title>rRNA introns, odd ribosomes, and small enigmatic genomes across a large radiation of phyla.</title>
        <authorList>
            <person name="Brown C.T."/>
            <person name="Hug L.A."/>
            <person name="Thomas B.C."/>
            <person name="Sharon I."/>
            <person name="Castelle C.J."/>
            <person name="Singh A."/>
            <person name="Wilkins M.J."/>
            <person name="Williams K.H."/>
            <person name="Banfield J.F."/>
        </authorList>
    </citation>
    <scope>NUCLEOTIDE SEQUENCE [LARGE SCALE GENOMIC DNA]</scope>
</reference>
<evidence type="ECO:0000256" key="1">
    <source>
        <dbReference type="SAM" id="Phobius"/>
    </source>
</evidence>
<dbReference type="Proteomes" id="UP000034154">
    <property type="component" value="Unassembled WGS sequence"/>
</dbReference>
<organism evidence="2 3">
    <name type="scientific">Candidatus Uhrbacteria bacterium GW2011_GWF2_44_350</name>
    <dbReference type="NCBI Taxonomy" id="1619000"/>
    <lineage>
        <taxon>Bacteria</taxon>
        <taxon>Candidatus Uhriibacteriota</taxon>
    </lineage>
</organism>
<dbReference type="EMBL" id="LCJB01000092">
    <property type="protein sequence ID" value="KKT67944.1"/>
    <property type="molecule type" value="Genomic_DNA"/>
</dbReference>
<keyword evidence="1" id="KW-0472">Membrane</keyword>
<gene>
    <name evidence="2" type="ORF">UW63_C0092G0005</name>
</gene>
<keyword evidence="1" id="KW-0812">Transmembrane</keyword>
<protein>
    <submittedName>
        <fullName evidence="2">Uncharacterized protein</fullName>
    </submittedName>
</protein>
<keyword evidence="1" id="KW-1133">Transmembrane helix</keyword>
<sequence length="263" mass="30034">MWGLLVNSLSKTCYWDILILLTMKKELRILTVLIYLGVLGCILGLFILFRFYQKLSVPICGEKGIEYPAVIRNFSQIEPVPDDSICNQITALEIENSERTNCRFDKINTNDGFVGLVSVDRENLCHLARETDSYKTNFYALVTPTDFYPLNLYGAGILWSSNFVDQDLDCPKISLEANKAVANFIAENNFPVAASIHFGEYLYYWGQQNEISCLDMDLPEKVKTFCLLSGIDNLYSADPDKATAYMKILLVLRRILWVMEKQI</sequence>